<gene>
    <name evidence="1" type="ORF">H8S08_00345</name>
</gene>
<dbReference type="Proteomes" id="UP000636891">
    <property type="component" value="Unassembled WGS sequence"/>
</dbReference>
<sequence>MASLRGIKNDIDYLVSEVISDCYMALYFNDQSKREGIVAVIEEAVDFRNEMIQRANHPADKQNKSLVKKHYAQMRRDMMTRIDALFGKLSDICK</sequence>
<evidence type="ECO:0000313" key="2">
    <source>
        <dbReference type="Proteomes" id="UP000636891"/>
    </source>
</evidence>
<name>A0ABR7CII6_9BACT</name>
<protein>
    <submittedName>
        <fullName evidence="1">Uncharacterized protein</fullName>
    </submittedName>
</protein>
<dbReference type="EMBL" id="JACOOK010000001">
    <property type="protein sequence ID" value="MBC5615468.1"/>
    <property type="molecule type" value="Genomic_DNA"/>
</dbReference>
<comment type="caution">
    <text evidence="1">The sequence shown here is derived from an EMBL/GenBank/DDBJ whole genome shotgun (WGS) entry which is preliminary data.</text>
</comment>
<evidence type="ECO:0000313" key="1">
    <source>
        <dbReference type="EMBL" id="MBC5615468.1"/>
    </source>
</evidence>
<keyword evidence="2" id="KW-1185">Reference proteome</keyword>
<organism evidence="1 2">
    <name type="scientific">Alistipes hominis</name>
    <dbReference type="NCBI Taxonomy" id="2763015"/>
    <lineage>
        <taxon>Bacteria</taxon>
        <taxon>Pseudomonadati</taxon>
        <taxon>Bacteroidota</taxon>
        <taxon>Bacteroidia</taxon>
        <taxon>Bacteroidales</taxon>
        <taxon>Rikenellaceae</taxon>
        <taxon>Alistipes</taxon>
    </lineage>
</organism>
<proteinExistence type="predicted"/>
<dbReference type="RefSeq" id="WP_055203957.1">
    <property type="nucleotide sequence ID" value="NZ_JACOOK010000001.1"/>
</dbReference>
<reference evidence="1 2" key="1">
    <citation type="submission" date="2020-08" db="EMBL/GenBank/DDBJ databases">
        <title>Genome public.</title>
        <authorList>
            <person name="Liu C."/>
            <person name="Sun Q."/>
        </authorList>
    </citation>
    <scope>NUCLEOTIDE SEQUENCE [LARGE SCALE GENOMIC DNA]</scope>
    <source>
        <strain evidence="1 2">New-7</strain>
    </source>
</reference>
<accession>A0ABR7CII6</accession>